<gene>
    <name evidence="10" type="primary">LOC105180228</name>
</gene>
<evidence type="ECO:0000256" key="5">
    <source>
        <dbReference type="ARBA" id="ARBA00022801"/>
    </source>
</evidence>
<dbReference type="Pfam" id="PF00657">
    <property type="entry name" value="Lipase_GDSL"/>
    <property type="match status" value="1"/>
</dbReference>
<dbReference type="AlphaFoldDB" id="A0A8M8ULU9"/>
<dbReference type="Gene3D" id="3.40.50.1110">
    <property type="entry name" value="SGNH hydrolase"/>
    <property type="match status" value="1"/>
</dbReference>
<evidence type="ECO:0000256" key="3">
    <source>
        <dbReference type="ARBA" id="ARBA00022525"/>
    </source>
</evidence>
<dbReference type="PANTHER" id="PTHR45650">
    <property type="entry name" value="GDSL-LIKE LIPASE/ACYLHYDROLASE-RELATED"/>
    <property type="match status" value="1"/>
</dbReference>
<evidence type="ECO:0000256" key="2">
    <source>
        <dbReference type="ARBA" id="ARBA00008668"/>
    </source>
</evidence>
<proteinExistence type="inferred from homology"/>
<keyword evidence="5" id="KW-0378">Hydrolase</keyword>
<reference evidence="10" key="1">
    <citation type="submission" date="2025-08" db="UniProtKB">
        <authorList>
            <consortium name="RefSeq"/>
        </authorList>
    </citation>
    <scope>IDENTIFICATION</scope>
</reference>
<evidence type="ECO:0000256" key="6">
    <source>
        <dbReference type="ARBA" id="ARBA00022963"/>
    </source>
</evidence>
<comment type="subcellular location">
    <subcellularLocation>
        <location evidence="1">Secreted</location>
    </subcellularLocation>
</comment>
<feature type="chain" id="PRO_5035459515" evidence="8">
    <location>
        <begin position="26"/>
        <end position="363"/>
    </location>
</feature>
<name>A0A8M8ULU9_SESIN</name>
<keyword evidence="7" id="KW-0443">Lipid metabolism</keyword>
<evidence type="ECO:0000256" key="1">
    <source>
        <dbReference type="ARBA" id="ARBA00004613"/>
    </source>
</evidence>
<keyword evidence="6" id="KW-0442">Lipid degradation</keyword>
<evidence type="ECO:0000256" key="7">
    <source>
        <dbReference type="ARBA" id="ARBA00023098"/>
    </source>
</evidence>
<dbReference type="InterPro" id="IPR001087">
    <property type="entry name" value="GDSL"/>
</dbReference>
<feature type="signal peptide" evidence="8">
    <location>
        <begin position="1"/>
        <end position="25"/>
    </location>
</feature>
<dbReference type="GeneID" id="105180228"/>
<comment type="similarity">
    <text evidence="2">Belongs to the 'GDSL' lipolytic enzyme family.</text>
</comment>
<evidence type="ECO:0000313" key="9">
    <source>
        <dbReference type="Proteomes" id="UP000504604"/>
    </source>
</evidence>
<dbReference type="Proteomes" id="UP000504604">
    <property type="component" value="Unplaced"/>
</dbReference>
<evidence type="ECO:0000313" key="10">
    <source>
        <dbReference type="RefSeq" id="XP_020547272.1"/>
    </source>
</evidence>
<dbReference type="PANTHER" id="PTHR45650:SF9">
    <property type="entry name" value="SGNH HYDROLASE-TYPE ESTERASE DOMAIN-CONTAINING PROTEIN"/>
    <property type="match status" value="1"/>
</dbReference>
<keyword evidence="9" id="KW-1185">Reference proteome</keyword>
<dbReference type="CDD" id="cd01837">
    <property type="entry name" value="SGNH_plant_lipase_like"/>
    <property type="match status" value="1"/>
</dbReference>
<organism evidence="9 10">
    <name type="scientific">Sesamum indicum</name>
    <name type="common">Oriental sesame</name>
    <name type="synonym">Sesamum orientale</name>
    <dbReference type="NCBI Taxonomy" id="4182"/>
    <lineage>
        <taxon>Eukaryota</taxon>
        <taxon>Viridiplantae</taxon>
        <taxon>Streptophyta</taxon>
        <taxon>Embryophyta</taxon>
        <taxon>Tracheophyta</taxon>
        <taxon>Spermatophyta</taxon>
        <taxon>Magnoliopsida</taxon>
        <taxon>eudicotyledons</taxon>
        <taxon>Gunneridae</taxon>
        <taxon>Pentapetalae</taxon>
        <taxon>asterids</taxon>
        <taxon>lamiids</taxon>
        <taxon>Lamiales</taxon>
        <taxon>Pedaliaceae</taxon>
        <taxon>Sesamum</taxon>
    </lineage>
</organism>
<keyword evidence="3" id="KW-0964">Secreted</keyword>
<dbReference type="GO" id="GO:0016042">
    <property type="term" value="P:lipid catabolic process"/>
    <property type="evidence" value="ECO:0007669"/>
    <property type="project" value="UniProtKB-KW"/>
</dbReference>
<keyword evidence="4 8" id="KW-0732">Signal</keyword>
<evidence type="ECO:0000256" key="8">
    <source>
        <dbReference type="SAM" id="SignalP"/>
    </source>
</evidence>
<dbReference type="InterPro" id="IPR035669">
    <property type="entry name" value="SGNH_plant_lipase-like"/>
</dbReference>
<evidence type="ECO:0000256" key="4">
    <source>
        <dbReference type="ARBA" id="ARBA00022729"/>
    </source>
</evidence>
<dbReference type="KEGG" id="sind:105180228"/>
<dbReference type="GO" id="GO:0005576">
    <property type="term" value="C:extracellular region"/>
    <property type="evidence" value="ECO:0007669"/>
    <property type="project" value="UniProtKB-SubCell"/>
</dbReference>
<dbReference type="RefSeq" id="XP_020547272.1">
    <property type="nucleotide sequence ID" value="XM_020691613.1"/>
</dbReference>
<sequence length="363" mass="40160">MALITITKWILLWMLLSVTMKPIQGQQQQVPCLFFLGDSQFDNGNNNLLLTSAKANYPPYGIDYPDGATGRFSNGRNIADFLAQLLGFAEPVPAFATARGSDIIKGVNYASGAAVILEESGIQLGDRISLDRQLLNHRLTIARLSLLLSKQSSSVNDYLSKCLYAVNMGSNDYINNYLMPQFYPSSRLYTPDRFAEILIQKFSGQLRTLYNTGVRKVAVFGIGLLGCLPQELGMYPTNGSPCVDFINNYVQLFNNRLKPLIDNLNSNLPNAQFIYINITSISSGDPSVIGIRVGNAPCCVVSRRTGQCAPNQVPCSNRNEYAFWDNFHPTEILNLGTASRAYNATVPSDAYPVDIRRLVQQQN</sequence>
<dbReference type="OrthoDB" id="1683520at2759"/>
<dbReference type="InterPro" id="IPR051238">
    <property type="entry name" value="GDSL_esterase/lipase"/>
</dbReference>
<accession>A0A8M8ULU9</accession>
<dbReference type="GO" id="GO:0016788">
    <property type="term" value="F:hydrolase activity, acting on ester bonds"/>
    <property type="evidence" value="ECO:0007669"/>
    <property type="project" value="InterPro"/>
</dbReference>
<protein>
    <submittedName>
        <fullName evidence="10">GDSL esterase/lipase At1g29670-like</fullName>
    </submittedName>
</protein>
<dbReference type="InterPro" id="IPR036514">
    <property type="entry name" value="SGNH_hydro_sf"/>
</dbReference>